<evidence type="ECO:0000313" key="1">
    <source>
        <dbReference type="EMBL" id="KAK1461808.1"/>
    </source>
</evidence>
<organism evidence="1 2">
    <name type="scientific">Colletotrichum cuscutae</name>
    <dbReference type="NCBI Taxonomy" id="1209917"/>
    <lineage>
        <taxon>Eukaryota</taxon>
        <taxon>Fungi</taxon>
        <taxon>Dikarya</taxon>
        <taxon>Ascomycota</taxon>
        <taxon>Pezizomycotina</taxon>
        <taxon>Sordariomycetes</taxon>
        <taxon>Hypocreomycetidae</taxon>
        <taxon>Glomerellales</taxon>
        <taxon>Glomerellaceae</taxon>
        <taxon>Colletotrichum</taxon>
        <taxon>Colletotrichum acutatum species complex</taxon>
    </lineage>
</organism>
<accession>A0AAI9UNK6</accession>
<keyword evidence="2" id="KW-1185">Reference proteome</keyword>
<proteinExistence type="predicted"/>
<protein>
    <submittedName>
        <fullName evidence="1">Uncharacterized protein</fullName>
    </submittedName>
</protein>
<dbReference type="Proteomes" id="UP001239213">
    <property type="component" value="Unassembled WGS sequence"/>
</dbReference>
<name>A0AAI9UNK6_9PEZI</name>
<sequence length="819" mass="90938">MARHATRNNIVVRALFLLDCRPLKRKKEAKKRLCHLDMAEMFASTSGDNALSHEGAKWRPVRPKDVVRRRGGSNLKEVRGLYSYIGTSSLAAAERCIIFAGFVLLFLAHREHANFQAGTNIRKVARKNSNLVVSSFLASTRRKFAAKMGMIASFQSLLRMPILPWLPAKMIWGRRQRQSARCGTVALSGACWEFWLPEGLYCIRRAACRCLTLTQIPAARSAPSDLLLSGGKRSVIGSCIYVPKVRSSPAPLSTPFLPSPEYPSSFPSKAKYHTWGLSILRCSFHYALVWKLQDQGKEWNERIGVFVPPSQVWQVSFSSSFPPPTPGQEHPTKERRGSGILALGNRGVSSLGLTFSSCPSKRLQFIISIFYSIRPLGFGSICDHLQCGYLVAPLGRYSTRWLRLWMQPPVPAYRVCQSGAIRNISMIILCNSAGYAGTPRAIASHRPSHLPPNRCRNPNVDWPNSLQCGVIDASDTNLPPLRRQHRLPDTSKCIAAAHRTAQRDQHPPSALRHRTSPLGLSHNPIPSRRLALALPAILAFSLTQCCNGPSAMSVPIWVGRRFASLVEYKKFRLFASRFSYTLDSCVRRRLEYSRKASWLAPWRGKAARGQAASGKPSGTFSSTSHTIGTFAIRILVASRWPGPLKQAIPTTHTVRPTTALGHIAYLTTLPRLVARALGRSTGGGCRPLSLTQSRAKKEKATTLTHQKPAAVSALVWNHQTNTCYWHLQAQLRARDRERTGRECAISSRDPMLPHFLCLCLAILVGSAPSHLIWKKSLPASPVCSLVPPAMAWWCLLSKVTYAVRIEDLSKAKGEWKKLP</sequence>
<comment type="caution">
    <text evidence="1">The sequence shown here is derived from an EMBL/GenBank/DDBJ whole genome shotgun (WGS) entry which is preliminary data.</text>
</comment>
<dbReference type="AlphaFoldDB" id="A0AAI9UNK6"/>
<evidence type="ECO:0000313" key="2">
    <source>
        <dbReference type="Proteomes" id="UP001239213"/>
    </source>
</evidence>
<reference evidence="1" key="1">
    <citation type="submission" date="2016-11" db="EMBL/GenBank/DDBJ databases">
        <title>The genome sequence of Colletotrichum cuscutae.</title>
        <authorList>
            <person name="Baroncelli R."/>
        </authorList>
    </citation>
    <scope>NUCLEOTIDE SEQUENCE</scope>
    <source>
        <strain evidence="1">IMI 304802</strain>
    </source>
</reference>
<dbReference type="EMBL" id="MPDP01000271">
    <property type="protein sequence ID" value="KAK1461808.1"/>
    <property type="molecule type" value="Genomic_DNA"/>
</dbReference>
<gene>
    <name evidence="1" type="ORF">CCUS01_01398</name>
</gene>